<keyword evidence="1" id="KW-0732">Signal</keyword>
<gene>
    <name evidence="2" type="ORF">FRZ54_12475</name>
</gene>
<evidence type="ECO:0008006" key="4">
    <source>
        <dbReference type="Google" id="ProtNLM"/>
    </source>
</evidence>
<accession>A0A5B8UY83</accession>
<feature type="signal peptide" evidence="1">
    <location>
        <begin position="1"/>
        <end position="22"/>
    </location>
</feature>
<feature type="chain" id="PRO_5022963153" description="BamA/TamA family outer membrane protein" evidence="1">
    <location>
        <begin position="23"/>
        <end position="417"/>
    </location>
</feature>
<keyword evidence="3" id="KW-1185">Reference proteome</keyword>
<dbReference type="Proteomes" id="UP000321479">
    <property type="component" value="Chromosome"/>
</dbReference>
<evidence type="ECO:0000256" key="1">
    <source>
        <dbReference type="SAM" id="SignalP"/>
    </source>
</evidence>
<evidence type="ECO:0000313" key="3">
    <source>
        <dbReference type="Proteomes" id="UP000321479"/>
    </source>
</evidence>
<evidence type="ECO:0000313" key="2">
    <source>
        <dbReference type="EMBL" id="QEC63356.1"/>
    </source>
</evidence>
<protein>
    <recommendedName>
        <fullName evidence="4">BamA/TamA family outer membrane protein</fullName>
    </recommendedName>
</protein>
<proteinExistence type="predicted"/>
<sequence>MKRFFALVLSISVVFVAADLHAQDKKLIPITRYPAKKVKDTSSKAETDTTEQKDFNDVLQSIFTKNYKPAKNDTIGSKPIISFVPAVGYSLQTKTAATFTGNIVFRSTPNSRISAITTSMGFTQRRQFTLPIVSNIWAFDNSWLFVGDTRFYVYPQSTYGLGSNSDIAGEQPMRYNFLRVSEIAFKRVWGNFFLGVGYKLQKHWNISHEEPLNGGTSDYERYENDVSTASSGFSLNALFDSRDISVNASKGFYGAIEYYNYTTALGSNSNWQSIVVDLRKYYKFPEGSDNVIAFWSYDWLVLRGRPPYLDLPSTSWDTYSTTGRGYIQSRFRGAQMLYLETEYRFKITTNGLIGGVVFLNGQTLSSTPGSKLEKIQPGYGPGLRIKLSKASKTNLDIDYGFGRQGSNGLFLTVGEVF</sequence>
<dbReference type="RefSeq" id="WP_147031932.1">
    <property type="nucleotide sequence ID" value="NZ_CP042436.1"/>
</dbReference>
<dbReference type="OrthoDB" id="621220at2"/>
<dbReference type="KEGG" id="mgin:FRZ54_12475"/>
<dbReference type="Gene3D" id="2.40.160.50">
    <property type="entry name" value="membrane protein fhac: a member of the omp85/tpsb transporter family"/>
    <property type="match status" value="1"/>
</dbReference>
<dbReference type="AlphaFoldDB" id="A0A5B8UY83"/>
<organism evidence="2 3">
    <name type="scientific">Mucilaginibacter ginsenosidivorans</name>
    <dbReference type="NCBI Taxonomy" id="398053"/>
    <lineage>
        <taxon>Bacteria</taxon>
        <taxon>Pseudomonadati</taxon>
        <taxon>Bacteroidota</taxon>
        <taxon>Sphingobacteriia</taxon>
        <taxon>Sphingobacteriales</taxon>
        <taxon>Sphingobacteriaceae</taxon>
        <taxon>Mucilaginibacter</taxon>
    </lineage>
</organism>
<dbReference type="EMBL" id="CP042436">
    <property type="protein sequence ID" value="QEC63356.1"/>
    <property type="molecule type" value="Genomic_DNA"/>
</dbReference>
<name>A0A5B8UY83_9SPHI</name>
<reference evidence="2 3" key="1">
    <citation type="journal article" date="2017" name="Curr. Microbiol.">
        <title>Mucilaginibacter ginsenosidivorans sp. nov., Isolated from Soil of Ginseng Field.</title>
        <authorList>
            <person name="Kim M.M."/>
            <person name="Siddiqi M.Z."/>
            <person name="Im W.T."/>
        </authorList>
    </citation>
    <scope>NUCLEOTIDE SEQUENCE [LARGE SCALE GENOMIC DNA]</scope>
    <source>
        <strain evidence="2 3">Gsoil 3017</strain>
    </source>
</reference>